<name>A0ABX5DIB0_9VIBR</name>
<organism evidence="1 2">
    <name type="scientific">Vibrio mediterranei</name>
    <dbReference type="NCBI Taxonomy" id="689"/>
    <lineage>
        <taxon>Bacteria</taxon>
        <taxon>Pseudomonadati</taxon>
        <taxon>Pseudomonadota</taxon>
        <taxon>Gammaproteobacteria</taxon>
        <taxon>Vibrionales</taxon>
        <taxon>Vibrionaceae</taxon>
        <taxon>Vibrio</taxon>
    </lineage>
</organism>
<dbReference type="Proteomes" id="UP000238163">
    <property type="component" value="Unassembled WGS sequence"/>
</dbReference>
<protein>
    <submittedName>
        <fullName evidence="1">Uncharacterized protein</fullName>
    </submittedName>
</protein>
<evidence type="ECO:0000313" key="2">
    <source>
        <dbReference type="Proteomes" id="UP000238163"/>
    </source>
</evidence>
<gene>
    <name evidence="1" type="ORF">COR51_02380</name>
</gene>
<accession>A0ABX5DIB0</accession>
<dbReference type="EMBL" id="NWTN01000001">
    <property type="protein sequence ID" value="PRQ69460.1"/>
    <property type="molecule type" value="Genomic_DNA"/>
</dbReference>
<dbReference type="RefSeq" id="WP_096441496.1">
    <property type="nucleotide sequence ID" value="NZ_JAPQMT010000007.1"/>
</dbReference>
<sequence length="314" mass="35548">MSNKFIDSAKLPSTLWCKESSELSLPKELIDIWKGLLDENDLTRLAMTEADQGFVGGVSKEETDKHFAWRYNGSCARVLLSLLDPKDELQEVSDAYAKIFSGNKVFLADLPSGSGAALISILSTLIELRRKSLIPRYPLELVIVAGEISPSAIEYLEKQLENIKPFLEEQAITIEYFTRSWDVMDKISTSDLIREMTIKSLGCTSRLLILSNFNGFLGSSNNWKKAKDQFDEIFRHSRDVNSAVIWIEPQSKKAQSLVDKLVNWFQSVFKGDSSPKEEYSDEQYAKSQSLCKQPLKTGNFPVRLTVLRFDLPLD</sequence>
<evidence type="ECO:0000313" key="1">
    <source>
        <dbReference type="EMBL" id="PRQ69460.1"/>
    </source>
</evidence>
<comment type="caution">
    <text evidence="1">The sequence shown here is derived from an EMBL/GenBank/DDBJ whole genome shotgun (WGS) entry which is preliminary data.</text>
</comment>
<keyword evidence="2" id="KW-1185">Reference proteome</keyword>
<proteinExistence type="predicted"/>
<reference evidence="1 2" key="1">
    <citation type="submission" date="2017-09" db="EMBL/GenBank/DDBJ databases">
        <authorList>
            <person name="Girard L."/>
            <person name="Lami R."/>
            <person name="Suzuki M."/>
            <person name="Baudart J."/>
        </authorList>
    </citation>
    <scope>NUCLEOTIDE SEQUENCE [LARGE SCALE GENOMIC DNA]</scope>
    <source>
        <strain evidence="1 2">17LN0615E</strain>
    </source>
</reference>
<reference evidence="1 2" key="2">
    <citation type="submission" date="2018-03" db="EMBL/GenBank/DDBJ databases">
        <title>Genetic Diversity and Phenotypic Plasticity of AHL Mediated Quorum Sensing in Environmental Strains of Vibrio mediterranei.</title>
        <authorList>
            <person name="Lantoine F."/>
            <person name="Vouve F."/>
        </authorList>
    </citation>
    <scope>NUCLEOTIDE SEQUENCE [LARGE SCALE GENOMIC DNA]</scope>
    <source>
        <strain evidence="1 2">17LN0615E</strain>
    </source>
</reference>